<evidence type="ECO:0000313" key="1">
    <source>
        <dbReference type="EMBL" id="GEL75063.1"/>
    </source>
</evidence>
<organism evidence="1 2">
    <name type="scientific">Myxococcus virescens</name>
    <dbReference type="NCBI Taxonomy" id="83456"/>
    <lineage>
        <taxon>Bacteria</taxon>
        <taxon>Pseudomonadati</taxon>
        <taxon>Myxococcota</taxon>
        <taxon>Myxococcia</taxon>
        <taxon>Myxococcales</taxon>
        <taxon>Cystobacterineae</taxon>
        <taxon>Myxococcaceae</taxon>
        <taxon>Myxococcus</taxon>
    </lineage>
</organism>
<dbReference type="EMBL" id="BJVY01000059">
    <property type="protein sequence ID" value="GEL75063.1"/>
    <property type="molecule type" value="Genomic_DNA"/>
</dbReference>
<dbReference type="AlphaFoldDB" id="A0A511HN93"/>
<evidence type="ECO:0000313" key="2">
    <source>
        <dbReference type="Proteomes" id="UP000321224"/>
    </source>
</evidence>
<gene>
    <name evidence="1" type="ORF">MVI01_68470</name>
</gene>
<accession>A0A511HN93</accession>
<protein>
    <submittedName>
        <fullName evidence="1">Uncharacterized protein</fullName>
    </submittedName>
</protein>
<name>A0A511HN93_9BACT</name>
<dbReference type="Proteomes" id="UP000321224">
    <property type="component" value="Unassembled WGS sequence"/>
</dbReference>
<comment type="caution">
    <text evidence="1">The sequence shown here is derived from an EMBL/GenBank/DDBJ whole genome shotgun (WGS) entry which is preliminary data.</text>
</comment>
<reference evidence="1 2" key="1">
    <citation type="submission" date="2019-07" db="EMBL/GenBank/DDBJ databases">
        <title>Whole genome shotgun sequence of Myxococcus virescens NBRC 100334.</title>
        <authorList>
            <person name="Hosoyama A."/>
            <person name="Uohara A."/>
            <person name="Ohji S."/>
            <person name="Ichikawa N."/>
        </authorList>
    </citation>
    <scope>NUCLEOTIDE SEQUENCE [LARGE SCALE GENOMIC DNA]</scope>
    <source>
        <strain evidence="1 2">NBRC 100334</strain>
    </source>
</reference>
<proteinExistence type="predicted"/>
<sequence>MDCTDLDAEKLPKALAAADAAKVAEVRQQNDLSVKAMFSH</sequence>